<accession>A0ABS1T8L1</accession>
<dbReference type="Proteomes" id="UP000632377">
    <property type="component" value="Unassembled WGS sequence"/>
</dbReference>
<dbReference type="PANTHER" id="PTHR30302">
    <property type="entry name" value="HYDROGENASE 1 MATURATION PROTEASE"/>
    <property type="match status" value="1"/>
</dbReference>
<keyword evidence="6" id="KW-1185">Reference proteome</keyword>
<reference evidence="5 6" key="1">
    <citation type="submission" date="2021-01" db="EMBL/GenBank/DDBJ databases">
        <title>Genome public.</title>
        <authorList>
            <person name="Liu C."/>
            <person name="Sun Q."/>
        </authorList>
    </citation>
    <scope>NUCLEOTIDE SEQUENCE [LARGE SCALE GENOMIC DNA]</scope>
    <source>
        <strain evidence="5 6">YIM B02515</strain>
    </source>
</reference>
<dbReference type="Pfam" id="PF01750">
    <property type="entry name" value="HycI"/>
    <property type="match status" value="1"/>
</dbReference>
<name>A0ABS1T8L1_9CLOT</name>
<dbReference type="GO" id="GO:0008233">
    <property type="term" value="F:peptidase activity"/>
    <property type="evidence" value="ECO:0007669"/>
    <property type="project" value="UniProtKB-KW"/>
</dbReference>
<evidence type="ECO:0000256" key="1">
    <source>
        <dbReference type="ARBA" id="ARBA00006814"/>
    </source>
</evidence>
<keyword evidence="4" id="KW-0378">Hydrolase</keyword>
<evidence type="ECO:0000256" key="3">
    <source>
        <dbReference type="ARBA" id="ARBA00022750"/>
    </source>
</evidence>
<dbReference type="EMBL" id="JAESWC010000002">
    <property type="protein sequence ID" value="MBL4935122.1"/>
    <property type="molecule type" value="Genomic_DNA"/>
</dbReference>
<protein>
    <submittedName>
        <fullName evidence="5">Hydrogenase maturation protease</fullName>
    </submittedName>
</protein>
<gene>
    <name evidence="5" type="ORF">JK636_05055</name>
</gene>
<dbReference type="CDD" id="cd00518">
    <property type="entry name" value="H2MP"/>
    <property type="match status" value="1"/>
</dbReference>
<dbReference type="SUPFAM" id="SSF53163">
    <property type="entry name" value="HybD-like"/>
    <property type="match status" value="1"/>
</dbReference>
<dbReference type="PRINTS" id="PR00446">
    <property type="entry name" value="HYDRGNUPTAKE"/>
</dbReference>
<dbReference type="PANTHER" id="PTHR30302:SF1">
    <property type="entry name" value="HYDROGENASE 2 MATURATION PROTEASE"/>
    <property type="match status" value="1"/>
</dbReference>
<dbReference type="NCBIfam" id="TIGR00072">
    <property type="entry name" value="hydrog_prot"/>
    <property type="match status" value="1"/>
</dbReference>
<dbReference type="Gene3D" id="3.40.50.1450">
    <property type="entry name" value="HybD-like"/>
    <property type="match status" value="1"/>
</dbReference>
<comment type="caution">
    <text evidence="5">The sequence shown here is derived from an EMBL/GenBank/DDBJ whole genome shotgun (WGS) entry which is preliminary data.</text>
</comment>
<dbReference type="GO" id="GO:0006508">
    <property type="term" value="P:proteolysis"/>
    <property type="evidence" value="ECO:0007669"/>
    <property type="project" value="UniProtKB-KW"/>
</dbReference>
<dbReference type="InterPro" id="IPR023430">
    <property type="entry name" value="Pept_HybD-like_dom_sf"/>
</dbReference>
<dbReference type="RefSeq" id="WP_202747737.1">
    <property type="nucleotide sequence ID" value="NZ_JAESWC010000002.1"/>
</dbReference>
<evidence type="ECO:0000256" key="4">
    <source>
        <dbReference type="ARBA" id="ARBA00022801"/>
    </source>
</evidence>
<keyword evidence="2 5" id="KW-0645">Protease</keyword>
<dbReference type="InterPro" id="IPR000671">
    <property type="entry name" value="Peptidase_A31"/>
</dbReference>
<evidence type="ECO:0000256" key="2">
    <source>
        <dbReference type="ARBA" id="ARBA00022670"/>
    </source>
</evidence>
<evidence type="ECO:0000313" key="6">
    <source>
        <dbReference type="Proteomes" id="UP000632377"/>
    </source>
</evidence>
<organism evidence="5 6">
    <name type="scientific">Clostridium rhizosphaerae</name>
    <dbReference type="NCBI Taxonomy" id="2803861"/>
    <lineage>
        <taxon>Bacteria</taxon>
        <taxon>Bacillati</taxon>
        <taxon>Bacillota</taxon>
        <taxon>Clostridia</taxon>
        <taxon>Eubacteriales</taxon>
        <taxon>Clostridiaceae</taxon>
        <taxon>Clostridium</taxon>
    </lineage>
</organism>
<comment type="similarity">
    <text evidence="1">Belongs to the peptidase A31 family.</text>
</comment>
<proteinExistence type="inferred from homology"/>
<sequence length="161" mass="18317">MSIKLIAVGNRLMGDEGIAIKVAEYLLSDTDFKEIEIILGETDIDYCISKIKDNDILFILDAALSGRKPGSITTVPISKYNSFTNNLITQHDLSLLRFIKYNRENICAFLIGIEVERIDFSLSLSLSLEEHFDDICHNIKRIIKHLSNYCINKDLDTTFNI</sequence>
<evidence type="ECO:0000313" key="5">
    <source>
        <dbReference type="EMBL" id="MBL4935122.1"/>
    </source>
</evidence>
<keyword evidence="3" id="KW-0064">Aspartyl protease</keyword>